<dbReference type="InterPro" id="IPR036390">
    <property type="entry name" value="WH_DNA-bd_sf"/>
</dbReference>
<dbReference type="EMBL" id="CP060131">
    <property type="protein sequence ID" value="QNG53945.1"/>
    <property type="molecule type" value="Genomic_DNA"/>
</dbReference>
<evidence type="ECO:0000313" key="6">
    <source>
        <dbReference type="Proteomes" id="UP000515728"/>
    </source>
</evidence>
<dbReference type="Proteomes" id="UP000515728">
    <property type="component" value="Chromosome"/>
</dbReference>
<evidence type="ECO:0000256" key="1">
    <source>
        <dbReference type="ARBA" id="ARBA00023015"/>
    </source>
</evidence>
<evidence type="ECO:0000256" key="3">
    <source>
        <dbReference type="ARBA" id="ARBA00023163"/>
    </source>
</evidence>
<keyword evidence="2" id="KW-0238">DNA-binding</keyword>
<dbReference type="PANTHER" id="PTHR43537">
    <property type="entry name" value="TRANSCRIPTIONAL REGULATOR, GNTR FAMILY"/>
    <property type="match status" value="1"/>
</dbReference>
<dbReference type="GO" id="GO:0003677">
    <property type="term" value="F:DNA binding"/>
    <property type="evidence" value="ECO:0007669"/>
    <property type="project" value="UniProtKB-KW"/>
</dbReference>
<dbReference type="SUPFAM" id="SSF48008">
    <property type="entry name" value="GntR ligand-binding domain-like"/>
    <property type="match status" value="1"/>
</dbReference>
<dbReference type="RefSeq" id="WP_185720770.1">
    <property type="nucleotide sequence ID" value="NZ_BAAAWI010000001.1"/>
</dbReference>
<dbReference type="PROSITE" id="PS50949">
    <property type="entry name" value="HTH_GNTR"/>
    <property type="match status" value="1"/>
</dbReference>
<sequence length="259" mass="28215">MARDVDVRAGRGAGSRAEDVAARLEMEILRSGQPAGTRLGLRTELISRFEVSPGVMNEALRLLRDRELITVKPGPSGGVFTADQPPGVRLGALDLWFQGLTVPPLEIFESRTLLEEMFNLLALQKSSPHDHMAMERGLQRMGNSAEDPRGFFEANVEFHRAIARSTGVTVLIGIYDSLVTVLTGALVRAVWTAGHEETIDHNLRVHAQILEAIRAKDRKRLETATRLHRVDMISLAQPEKSPVAGIGRGTGGADDSEAG</sequence>
<dbReference type="SUPFAM" id="SSF46785">
    <property type="entry name" value="Winged helix' DNA-binding domain"/>
    <property type="match status" value="1"/>
</dbReference>
<reference evidence="5 6" key="1">
    <citation type="submission" date="2020-08" db="EMBL/GenBank/DDBJ databases">
        <authorList>
            <person name="Mo P."/>
        </authorList>
    </citation>
    <scope>NUCLEOTIDE SEQUENCE [LARGE SCALE GENOMIC DNA]</scope>
    <source>
        <strain evidence="5 6">CGMCC 4.1532</strain>
    </source>
</reference>
<keyword evidence="6" id="KW-1185">Reference proteome</keyword>
<dbReference type="Pfam" id="PF00392">
    <property type="entry name" value="GntR"/>
    <property type="match status" value="1"/>
</dbReference>
<name>A0A7G7MMD4_9PSEU</name>
<dbReference type="InterPro" id="IPR008920">
    <property type="entry name" value="TF_FadR/GntR_C"/>
</dbReference>
<proteinExistence type="predicted"/>
<organism evidence="5 6">
    <name type="scientific">Pseudonocardia petroleophila</name>
    <dbReference type="NCBI Taxonomy" id="37331"/>
    <lineage>
        <taxon>Bacteria</taxon>
        <taxon>Bacillati</taxon>
        <taxon>Actinomycetota</taxon>
        <taxon>Actinomycetes</taxon>
        <taxon>Pseudonocardiales</taxon>
        <taxon>Pseudonocardiaceae</taxon>
        <taxon>Pseudonocardia</taxon>
    </lineage>
</organism>
<gene>
    <name evidence="5" type="ORF">H6H00_08530</name>
</gene>
<dbReference type="Gene3D" id="1.10.10.10">
    <property type="entry name" value="Winged helix-like DNA-binding domain superfamily/Winged helix DNA-binding domain"/>
    <property type="match status" value="1"/>
</dbReference>
<dbReference type="PANTHER" id="PTHR43537:SF5">
    <property type="entry name" value="UXU OPERON TRANSCRIPTIONAL REGULATOR"/>
    <property type="match status" value="1"/>
</dbReference>
<keyword evidence="3" id="KW-0804">Transcription</keyword>
<evidence type="ECO:0000259" key="4">
    <source>
        <dbReference type="PROSITE" id="PS50949"/>
    </source>
</evidence>
<dbReference type="KEGG" id="ppel:H6H00_08530"/>
<protein>
    <submittedName>
        <fullName evidence="5">FadR family transcriptional regulator</fullName>
    </submittedName>
</protein>
<dbReference type="AlphaFoldDB" id="A0A7G7MMD4"/>
<dbReference type="GO" id="GO:0003700">
    <property type="term" value="F:DNA-binding transcription factor activity"/>
    <property type="evidence" value="ECO:0007669"/>
    <property type="project" value="InterPro"/>
</dbReference>
<dbReference type="InterPro" id="IPR036388">
    <property type="entry name" value="WH-like_DNA-bd_sf"/>
</dbReference>
<dbReference type="SMART" id="SM00895">
    <property type="entry name" value="FCD"/>
    <property type="match status" value="1"/>
</dbReference>
<dbReference type="Gene3D" id="1.20.120.530">
    <property type="entry name" value="GntR ligand-binding domain-like"/>
    <property type="match status" value="1"/>
</dbReference>
<dbReference type="InterPro" id="IPR000524">
    <property type="entry name" value="Tscrpt_reg_HTH_GntR"/>
</dbReference>
<dbReference type="Pfam" id="PF07729">
    <property type="entry name" value="FCD"/>
    <property type="match status" value="1"/>
</dbReference>
<accession>A0A7G7MMD4</accession>
<evidence type="ECO:0000313" key="5">
    <source>
        <dbReference type="EMBL" id="QNG53945.1"/>
    </source>
</evidence>
<feature type="domain" description="HTH gntR-type" evidence="4">
    <location>
        <begin position="14"/>
        <end position="84"/>
    </location>
</feature>
<keyword evidence="1" id="KW-0805">Transcription regulation</keyword>
<dbReference type="InterPro" id="IPR011711">
    <property type="entry name" value="GntR_C"/>
</dbReference>
<evidence type="ECO:0000256" key="2">
    <source>
        <dbReference type="ARBA" id="ARBA00023125"/>
    </source>
</evidence>